<evidence type="ECO:0000259" key="1">
    <source>
        <dbReference type="Pfam" id="PF01048"/>
    </source>
</evidence>
<protein>
    <recommendedName>
        <fullName evidence="1">Nucleoside phosphorylase domain-containing protein</fullName>
    </recommendedName>
</protein>
<dbReference type="GO" id="GO:0003824">
    <property type="term" value="F:catalytic activity"/>
    <property type="evidence" value="ECO:0007669"/>
    <property type="project" value="InterPro"/>
</dbReference>
<dbReference type="SUPFAM" id="SSF53167">
    <property type="entry name" value="Purine and uridine phosphorylases"/>
    <property type="match status" value="1"/>
</dbReference>
<dbReference type="CDD" id="cd09008">
    <property type="entry name" value="MTAN"/>
    <property type="match status" value="1"/>
</dbReference>
<evidence type="ECO:0000313" key="3">
    <source>
        <dbReference type="Proteomes" id="UP000015100"/>
    </source>
</evidence>
<dbReference type="STRING" id="1284197.S7ZYQ7"/>
<dbReference type="PANTHER" id="PTHR46082:SF6">
    <property type="entry name" value="AAA+ ATPASE DOMAIN-CONTAINING PROTEIN-RELATED"/>
    <property type="match status" value="1"/>
</dbReference>
<dbReference type="PANTHER" id="PTHR46082">
    <property type="entry name" value="ATP/GTP-BINDING PROTEIN-RELATED"/>
    <property type="match status" value="1"/>
</dbReference>
<sequence>MHLTRDDYEISIICALPLEAEAVRALFDEVDSSTSNENNEGLTKAPEDTNVYTLGAIGRHRVVLVSMPGMGKISAAATAATLKQSFRKIKLTLLVGICGGVPGEEVQQIRLGDVVIGEQVIHYDFGRQQETGLETKDDRRGSLGGQTPEIRAFVNKLKSGKKSLQEKVFTYLTPILEKSSPVNINLRDNLYLPGYWHIHRDGKGCIGEPCEMNKHICQGARISSCEELKCDRSQIDIDSRRKPKPSIHFGPVASGDKIMRSATVRDEIARKEQVIAFDMEAAGAWDYLPCLLIKGVSDYADSHKNKNWQNYAALTAAVCVKAVLEQWVTTEKRSKEFQIQHNYTNHNCNFYNQGEANNYGTLNLTFSTGGKGP</sequence>
<feature type="domain" description="Nucleoside phosphorylase" evidence="1">
    <location>
        <begin position="10"/>
        <end position="129"/>
    </location>
</feature>
<comment type="caution">
    <text evidence="2">The sequence shown here is derived from an EMBL/GenBank/DDBJ whole genome shotgun (WGS) entry which is preliminary data.</text>
</comment>
<dbReference type="eggNOG" id="KOG1840">
    <property type="taxonomic scope" value="Eukaryota"/>
</dbReference>
<proteinExistence type="predicted"/>
<dbReference type="GO" id="GO:0009116">
    <property type="term" value="P:nucleoside metabolic process"/>
    <property type="evidence" value="ECO:0007669"/>
    <property type="project" value="InterPro"/>
</dbReference>
<dbReference type="EMBL" id="AQGS01001094">
    <property type="protein sequence ID" value="EPS35589.1"/>
    <property type="molecule type" value="Genomic_DNA"/>
</dbReference>
<dbReference type="Proteomes" id="UP000015100">
    <property type="component" value="Unassembled WGS sequence"/>
</dbReference>
<name>S7ZYQ7_DACHA</name>
<dbReference type="Gene3D" id="3.40.50.1580">
    <property type="entry name" value="Nucleoside phosphorylase domain"/>
    <property type="match status" value="1"/>
</dbReference>
<dbReference type="InterPro" id="IPR053137">
    <property type="entry name" value="NLR-like"/>
</dbReference>
<dbReference type="InterPro" id="IPR035994">
    <property type="entry name" value="Nucleoside_phosphorylase_sf"/>
</dbReference>
<reference evidence="3" key="2">
    <citation type="submission" date="2013-04" db="EMBL/GenBank/DDBJ databases">
        <title>Genomic mechanisms accounting for the adaptation to parasitism in nematode-trapping fungi.</title>
        <authorList>
            <person name="Ahren D.G."/>
        </authorList>
    </citation>
    <scope>NUCLEOTIDE SEQUENCE [LARGE SCALE GENOMIC DNA]</scope>
    <source>
        <strain evidence="3">CBS 200.50</strain>
    </source>
</reference>
<keyword evidence="3" id="KW-1185">Reference proteome</keyword>
<dbReference type="InterPro" id="IPR000845">
    <property type="entry name" value="Nucleoside_phosphorylase_d"/>
</dbReference>
<accession>S7ZYQ7</accession>
<reference evidence="2 3" key="1">
    <citation type="journal article" date="2013" name="PLoS Genet.">
        <title>Genomic mechanisms accounting for the adaptation to parasitism in nematode-trapping fungi.</title>
        <authorList>
            <person name="Meerupati T."/>
            <person name="Andersson K.M."/>
            <person name="Friman E."/>
            <person name="Kumar D."/>
            <person name="Tunlid A."/>
            <person name="Ahren D."/>
        </authorList>
    </citation>
    <scope>NUCLEOTIDE SEQUENCE [LARGE SCALE GENOMIC DNA]</scope>
    <source>
        <strain evidence="2 3">CBS 200.50</strain>
    </source>
</reference>
<evidence type="ECO:0000313" key="2">
    <source>
        <dbReference type="EMBL" id="EPS35589.1"/>
    </source>
</evidence>
<dbReference type="OMA" id="PCICANC"/>
<dbReference type="OrthoDB" id="1658288at2759"/>
<organism evidence="2 3">
    <name type="scientific">Dactylellina haptotyla (strain CBS 200.50)</name>
    <name type="common">Nematode-trapping fungus</name>
    <name type="synonym">Monacrosporium haptotylum</name>
    <dbReference type="NCBI Taxonomy" id="1284197"/>
    <lineage>
        <taxon>Eukaryota</taxon>
        <taxon>Fungi</taxon>
        <taxon>Dikarya</taxon>
        <taxon>Ascomycota</taxon>
        <taxon>Pezizomycotina</taxon>
        <taxon>Orbiliomycetes</taxon>
        <taxon>Orbiliales</taxon>
        <taxon>Orbiliaceae</taxon>
        <taxon>Dactylellina</taxon>
    </lineage>
</organism>
<dbReference type="AlphaFoldDB" id="S7ZYQ7"/>
<dbReference type="Pfam" id="PF01048">
    <property type="entry name" value="PNP_UDP_1"/>
    <property type="match status" value="1"/>
</dbReference>
<dbReference type="HOGENOM" id="CLU_000288_34_22_1"/>
<gene>
    <name evidence="2" type="ORF">H072_10985</name>
</gene>